<evidence type="ECO:0000313" key="3">
    <source>
        <dbReference type="Proteomes" id="UP000322234"/>
    </source>
</evidence>
<feature type="compositionally biased region" description="Basic residues" evidence="1">
    <location>
        <begin position="9"/>
        <end position="21"/>
    </location>
</feature>
<name>A0A6B0RPW0_9CETA</name>
<dbReference type="AlphaFoldDB" id="A0A6B0RPW0"/>
<organism evidence="2 3">
    <name type="scientific">Bos mutus</name>
    <name type="common">wild yak</name>
    <dbReference type="NCBI Taxonomy" id="72004"/>
    <lineage>
        <taxon>Eukaryota</taxon>
        <taxon>Metazoa</taxon>
        <taxon>Chordata</taxon>
        <taxon>Craniata</taxon>
        <taxon>Vertebrata</taxon>
        <taxon>Euteleostomi</taxon>
        <taxon>Mammalia</taxon>
        <taxon>Eutheria</taxon>
        <taxon>Laurasiatheria</taxon>
        <taxon>Artiodactyla</taxon>
        <taxon>Ruminantia</taxon>
        <taxon>Pecora</taxon>
        <taxon>Bovidae</taxon>
        <taxon>Bovinae</taxon>
        <taxon>Bos</taxon>
    </lineage>
</organism>
<feature type="region of interest" description="Disordered" evidence="1">
    <location>
        <begin position="38"/>
        <end position="70"/>
    </location>
</feature>
<feature type="compositionally biased region" description="Acidic residues" evidence="1">
    <location>
        <begin position="94"/>
        <end position="104"/>
    </location>
</feature>
<sequence length="124" mass="13777">MFALTPANHARRVGVRAGRKGPRWKPIFPELNWFLGDGPRRGHSAPSLQPPARAASPKAESGSRCSPAPTWNQSISALLFLEREKKRMPPGEVDGLEPGEESLDEERKIPLKLMRRGERGGDSW</sequence>
<protein>
    <submittedName>
        <fullName evidence="2">Uncharacterized protein</fullName>
    </submittedName>
</protein>
<proteinExistence type="predicted"/>
<feature type="region of interest" description="Disordered" evidence="1">
    <location>
        <begin position="1"/>
        <end position="21"/>
    </location>
</feature>
<gene>
    <name evidence="2" type="ORF">E5288_WYG012419</name>
</gene>
<feature type="compositionally biased region" description="Basic and acidic residues" evidence="1">
    <location>
        <begin position="105"/>
        <end position="124"/>
    </location>
</feature>
<accession>A0A6B0RPW0</accession>
<evidence type="ECO:0000313" key="2">
    <source>
        <dbReference type="EMBL" id="MXQ92120.1"/>
    </source>
</evidence>
<feature type="region of interest" description="Disordered" evidence="1">
    <location>
        <begin position="86"/>
        <end position="124"/>
    </location>
</feature>
<reference evidence="2" key="1">
    <citation type="submission" date="2019-10" db="EMBL/GenBank/DDBJ databases">
        <title>The sequence and de novo assembly of the wild yak genome.</title>
        <authorList>
            <person name="Liu Y."/>
        </authorList>
    </citation>
    <scope>NUCLEOTIDE SEQUENCE [LARGE SCALE GENOMIC DNA]</scope>
    <source>
        <strain evidence="2">WY2019</strain>
    </source>
</reference>
<keyword evidence="3" id="KW-1185">Reference proteome</keyword>
<comment type="caution">
    <text evidence="2">The sequence shown here is derived from an EMBL/GenBank/DDBJ whole genome shotgun (WGS) entry which is preliminary data.</text>
</comment>
<evidence type="ECO:0000256" key="1">
    <source>
        <dbReference type="SAM" id="MobiDB-lite"/>
    </source>
</evidence>
<dbReference type="Proteomes" id="UP000322234">
    <property type="component" value="Unassembled WGS sequence"/>
</dbReference>
<dbReference type="EMBL" id="VBQZ03000079">
    <property type="protein sequence ID" value="MXQ92120.1"/>
    <property type="molecule type" value="Genomic_DNA"/>
</dbReference>